<gene>
    <name evidence="1" type="primary">CAT2_4</name>
    <name evidence="1" type="ORF">DSO57_1034066</name>
</gene>
<comment type="caution">
    <text evidence="1">The sequence shown here is derived from an EMBL/GenBank/DDBJ whole genome shotgun (WGS) entry which is preliminary data.</text>
</comment>
<proteinExistence type="predicted"/>
<keyword evidence="1" id="KW-0012">Acyltransferase</keyword>
<keyword evidence="2" id="KW-1185">Reference proteome</keyword>
<organism evidence="1 2">
    <name type="scientific">Entomophthora muscae</name>
    <dbReference type="NCBI Taxonomy" id="34485"/>
    <lineage>
        <taxon>Eukaryota</taxon>
        <taxon>Fungi</taxon>
        <taxon>Fungi incertae sedis</taxon>
        <taxon>Zoopagomycota</taxon>
        <taxon>Entomophthoromycotina</taxon>
        <taxon>Entomophthoromycetes</taxon>
        <taxon>Entomophthorales</taxon>
        <taxon>Entomophthoraceae</taxon>
        <taxon>Entomophthora</taxon>
    </lineage>
</organism>
<dbReference type="EMBL" id="QTSX02004538">
    <property type="protein sequence ID" value="KAJ9064086.1"/>
    <property type="molecule type" value="Genomic_DNA"/>
</dbReference>
<protein>
    <submittedName>
        <fullName evidence="1">Carnitine O-acetyltransferase mitochondrial</fullName>
        <ecNumber evidence="1">2.3.1.7</ecNumber>
    </submittedName>
</protein>
<keyword evidence="1" id="KW-0808">Transferase</keyword>
<dbReference type="EC" id="2.3.1.7" evidence="1"/>
<evidence type="ECO:0000313" key="2">
    <source>
        <dbReference type="Proteomes" id="UP001165960"/>
    </source>
</evidence>
<reference evidence="1" key="1">
    <citation type="submission" date="2022-04" db="EMBL/GenBank/DDBJ databases">
        <title>Genome of the entomopathogenic fungus Entomophthora muscae.</title>
        <authorList>
            <person name="Elya C."/>
            <person name="Lovett B.R."/>
            <person name="Lee E."/>
            <person name="Macias A.M."/>
            <person name="Hajek A.E."/>
            <person name="De Bivort B.L."/>
            <person name="Kasson M.T."/>
            <person name="De Fine Licht H.H."/>
            <person name="Stajich J.E."/>
        </authorList>
    </citation>
    <scope>NUCLEOTIDE SEQUENCE</scope>
    <source>
        <strain evidence="1">Berkeley</strain>
    </source>
</reference>
<name>A0ACC2SPI1_9FUNG</name>
<dbReference type="Proteomes" id="UP001165960">
    <property type="component" value="Unassembled WGS sequence"/>
</dbReference>
<sequence>MYIPMRLIGLAKPSELFGAKKSTVWRLLSTKAKEKTLGVQLDTFSNQSHLPRLPIPALEDTLMRYECSLLPLFPTHQLQEAQNLISEFSKPDGIGKQLQDRLIAYELKQKNSWLEDLWLEKAYLEYREPILLNVNWWTEFRDHPRGLVDAPPKGSASEFQLERASGLINGLLNFNDALNKGLIKPEYVKDLPICMNQYKQQIGTTRIPVEKCDRIESSYPCLAQHIVVSYKNQLAKVPVYGRNGERASVSAIQQQLRKVISMVDNLSPDQLQPPIGLLTGEHRDIWSKARARLEKDSTNADTLSKIDRSLVVLCLEDYSPSTDINESHRVIFHGQGGLNRWFDKAIQLIVTSNGRAGANGEHTPADAIIPCRMFNEMVQSEPAVDPEGVVSSLKLKEPALLAWNIDPSTGEDIKAAAVNIPKSISTIHSTLLQYYGYGISHIKGLKYSPDAYIQMTLQLAYFRLHGQVCPTYETASSRFFLHGRTETTRSCSVESTAFVKMFDDPSISKADKVAAFQAAVASHLAYMKKASRGQGVDRHLLGLRCMLKEGEKYPALFSHVTYTESTIFRLSTSNSSPGVYAYGGFGPTSKNGYGVNYSLSKDDIKLSVTKWCHPGVTTDNVAFKESISKALDDVNKLLSP</sequence>
<evidence type="ECO:0000313" key="1">
    <source>
        <dbReference type="EMBL" id="KAJ9064086.1"/>
    </source>
</evidence>
<accession>A0ACC2SPI1</accession>